<dbReference type="AlphaFoldDB" id="A0A2M8LUB6"/>
<comment type="caution">
    <text evidence="1">The sequence shown here is derived from an EMBL/GenBank/DDBJ whole genome shotgun (WGS) entry which is preliminary data.</text>
</comment>
<accession>A0A2M8LUB6</accession>
<name>A0A2M8LUB6_9ACTN</name>
<dbReference type="EMBL" id="PGGW01000064">
    <property type="protein sequence ID" value="PJE95551.1"/>
    <property type="molecule type" value="Genomic_DNA"/>
</dbReference>
<keyword evidence="2" id="KW-1185">Reference proteome</keyword>
<organism evidence="1 2">
    <name type="scientific">Streptomyces carminius</name>
    <dbReference type="NCBI Taxonomy" id="2665496"/>
    <lineage>
        <taxon>Bacteria</taxon>
        <taxon>Bacillati</taxon>
        <taxon>Actinomycetota</taxon>
        <taxon>Actinomycetes</taxon>
        <taxon>Kitasatosporales</taxon>
        <taxon>Streptomycetaceae</taxon>
        <taxon>Streptomyces</taxon>
    </lineage>
</organism>
<protein>
    <submittedName>
        <fullName evidence="1">Uncharacterized protein</fullName>
    </submittedName>
</protein>
<gene>
    <name evidence="1" type="ORF">CUT44_22550</name>
</gene>
<dbReference type="Proteomes" id="UP000230407">
    <property type="component" value="Unassembled WGS sequence"/>
</dbReference>
<evidence type="ECO:0000313" key="2">
    <source>
        <dbReference type="Proteomes" id="UP000230407"/>
    </source>
</evidence>
<sequence>MRSRSFTARTIAVTTGLSVATGNEPRNSKASTGVRVEIDLPDGLNGVRWRAILAALTQADRYGHTRADHGATVWAEIDQDDQKEGVP</sequence>
<reference evidence="1 2" key="1">
    <citation type="submission" date="2017-11" db="EMBL/GenBank/DDBJ databases">
        <title>Streptomyces carmine sp. nov., a novel actinomycete isolated from Sophora alopecuroides in Xinjiang, China.</title>
        <authorList>
            <person name="Wang Y."/>
            <person name="Luo X."/>
            <person name="Wan C."/>
            <person name="Zhang L."/>
        </authorList>
    </citation>
    <scope>NUCLEOTIDE SEQUENCE [LARGE SCALE GENOMIC DNA]</scope>
    <source>
        <strain evidence="1 2">TRM SA0054</strain>
    </source>
</reference>
<evidence type="ECO:0000313" key="1">
    <source>
        <dbReference type="EMBL" id="PJE95551.1"/>
    </source>
</evidence>
<proteinExistence type="predicted"/>